<feature type="transmembrane region" description="Helical" evidence="6">
    <location>
        <begin position="66"/>
        <end position="92"/>
    </location>
</feature>
<sequence>MVVDDPLSGAPLLDDPDAIEMDDFEKNRIPVHEAVAAEGLWGDTPHDARDMQRLGKKQEFKRNFSFLSTLGFVSIYMATWEFVLVSLSAGFINGGFAGLFWTFIGTVICYSTIVASLAEMESMAPTSGGQYHWCSEFAPPRYQKFLSYSAGWMSTLGWLSSYASSAFVCATLIEICAEIVRPDFGFANWQYTLLMLGLIVVTVGFNTVGAGSLPALETASLFGHFLGWLLVVVVCWAMCRPLNSPRDVLTGFVNSGGWGNMGTACLVSQVTVMYCNLGSDSIVHISEEVEDASLVVPRAMWWSYVVNVLLGIVTLITMLFCIGSLDATLEADAPYLNLFLNTGSPGVALFLTIVVLILIFSGNITTLATVSRELWAFSRDHGFPFSSWISHMNRTHSIPFNSVYLSSLLASLLCLVNLGSTFAFNLIVSLSLLALLSTYMLSIGCILLRRLSGPPLPPARWSLGRWGLPVNAFAFCYSAFVMVFASFPTSVPVTLEGANWAPAIWAGVLVASLVVYWGHGRTHFTPPVMFVEGRRGEGVGLQGTAWAGRDGF</sequence>
<dbReference type="PANTHER" id="PTHR45649">
    <property type="entry name" value="AMINO-ACID PERMEASE BAT1"/>
    <property type="match status" value="1"/>
</dbReference>
<evidence type="ECO:0000256" key="3">
    <source>
        <dbReference type="ARBA" id="ARBA00022692"/>
    </source>
</evidence>
<feature type="transmembrane region" description="Helical" evidence="6">
    <location>
        <begin position="426"/>
        <end position="448"/>
    </location>
</feature>
<evidence type="ECO:0000256" key="5">
    <source>
        <dbReference type="ARBA" id="ARBA00023136"/>
    </source>
</evidence>
<evidence type="ECO:0000256" key="6">
    <source>
        <dbReference type="SAM" id="Phobius"/>
    </source>
</evidence>
<name>A0ABR1KNM4_9PEZI</name>
<evidence type="ECO:0000313" key="7">
    <source>
        <dbReference type="EMBL" id="KAK7517503.1"/>
    </source>
</evidence>
<evidence type="ECO:0000256" key="1">
    <source>
        <dbReference type="ARBA" id="ARBA00004141"/>
    </source>
</evidence>
<proteinExistence type="predicted"/>
<evidence type="ECO:0000256" key="2">
    <source>
        <dbReference type="ARBA" id="ARBA00022448"/>
    </source>
</evidence>
<feature type="transmembrane region" description="Helical" evidence="6">
    <location>
        <begin position="468"/>
        <end position="488"/>
    </location>
</feature>
<feature type="transmembrane region" description="Helical" evidence="6">
    <location>
        <begin position="500"/>
        <end position="519"/>
    </location>
</feature>
<feature type="transmembrane region" description="Helical" evidence="6">
    <location>
        <begin position="304"/>
        <end position="325"/>
    </location>
</feature>
<feature type="transmembrane region" description="Helical" evidence="6">
    <location>
        <begin position="219"/>
        <end position="239"/>
    </location>
</feature>
<evidence type="ECO:0000256" key="4">
    <source>
        <dbReference type="ARBA" id="ARBA00022989"/>
    </source>
</evidence>
<dbReference type="PIRSF" id="PIRSF006060">
    <property type="entry name" value="AA_transporter"/>
    <property type="match status" value="1"/>
</dbReference>
<feature type="transmembrane region" description="Helical" evidence="6">
    <location>
        <begin position="191"/>
        <end position="213"/>
    </location>
</feature>
<dbReference type="Pfam" id="PF13520">
    <property type="entry name" value="AA_permease_2"/>
    <property type="match status" value="1"/>
</dbReference>
<feature type="transmembrane region" description="Helical" evidence="6">
    <location>
        <begin position="98"/>
        <end position="118"/>
    </location>
</feature>
<evidence type="ECO:0000313" key="8">
    <source>
        <dbReference type="Proteomes" id="UP001363622"/>
    </source>
</evidence>
<keyword evidence="4 6" id="KW-1133">Transmembrane helix</keyword>
<dbReference type="InterPro" id="IPR002293">
    <property type="entry name" value="AA/rel_permease1"/>
</dbReference>
<gene>
    <name evidence="7" type="ORF">IWZ03DRAFT_423208</name>
</gene>
<accession>A0ABR1KNM4</accession>
<dbReference type="Gene3D" id="1.20.1740.10">
    <property type="entry name" value="Amino acid/polyamine transporter I"/>
    <property type="match status" value="1"/>
</dbReference>
<keyword evidence="8" id="KW-1185">Reference proteome</keyword>
<keyword evidence="2" id="KW-0813">Transport</keyword>
<dbReference type="PANTHER" id="PTHR45649:SF4">
    <property type="entry name" value="TRANSPORTER, PUTATIVE (EUROFUNG)-RELATED"/>
    <property type="match status" value="1"/>
</dbReference>
<comment type="caution">
    <text evidence="7">The sequence shown here is derived from an EMBL/GenBank/DDBJ whole genome shotgun (WGS) entry which is preliminary data.</text>
</comment>
<comment type="subcellular location">
    <subcellularLocation>
        <location evidence="1">Membrane</location>
        <topology evidence="1">Multi-pass membrane protein</topology>
    </subcellularLocation>
</comment>
<protein>
    <submittedName>
        <fullName evidence="7">Amino acid transporter-like protein</fullName>
    </submittedName>
</protein>
<keyword evidence="5 6" id="KW-0472">Membrane</keyword>
<feature type="transmembrane region" description="Helical" evidence="6">
    <location>
        <begin position="345"/>
        <end position="370"/>
    </location>
</feature>
<dbReference type="Proteomes" id="UP001363622">
    <property type="component" value="Unassembled WGS sequence"/>
</dbReference>
<keyword evidence="3 6" id="KW-0812">Transmembrane</keyword>
<organism evidence="7 8">
    <name type="scientific">Phyllosticta citriasiana</name>
    <dbReference type="NCBI Taxonomy" id="595635"/>
    <lineage>
        <taxon>Eukaryota</taxon>
        <taxon>Fungi</taxon>
        <taxon>Dikarya</taxon>
        <taxon>Ascomycota</taxon>
        <taxon>Pezizomycotina</taxon>
        <taxon>Dothideomycetes</taxon>
        <taxon>Dothideomycetes incertae sedis</taxon>
        <taxon>Botryosphaeriales</taxon>
        <taxon>Phyllostictaceae</taxon>
        <taxon>Phyllosticta</taxon>
    </lineage>
</organism>
<reference evidence="7 8" key="1">
    <citation type="submission" date="2024-04" db="EMBL/GenBank/DDBJ databases">
        <title>Phyllosticta paracitricarpa is synonymous to the EU quarantine fungus P. citricarpa based on phylogenomic analyses.</title>
        <authorList>
            <consortium name="Lawrence Berkeley National Laboratory"/>
            <person name="Van Ingen-Buijs V.A."/>
            <person name="Van Westerhoven A.C."/>
            <person name="Haridas S."/>
            <person name="Skiadas P."/>
            <person name="Martin F."/>
            <person name="Groenewald J.Z."/>
            <person name="Crous P.W."/>
            <person name="Seidl M.F."/>
        </authorList>
    </citation>
    <scope>NUCLEOTIDE SEQUENCE [LARGE SCALE GENOMIC DNA]</scope>
    <source>
        <strain evidence="7 8">CBS 123371</strain>
    </source>
</reference>
<dbReference type="EMBL" id="JBBPHU010000005">
    <property type="protein sequence ID" value="KAK7517503.1"/>
    <property type="molecule type" value="Genomic_DNA"/>
</dbReference>
<feature type="transmembrane region" description="Helical" evidence="6">
    <location>
        <begin position="402"/>
        <end position="420"/>
    </location>
</feature>